<evidence type="ECO:0000256" key="1">
    <source>
        <dbReference type="SAM" id="Coils"/>
    </source>
</evidence>
<feature type="region of interest" description="Disordered" evidence="2">
    <location>
        <begin position="206"/>
        <end position="225"/>
    </location>
</feature>
<accession>A0AAD3CF97</accession>
<evidence type="ECO:0000313" key="3">
    <source>
        <dbReference type="EMBL" id="GFH44783.1"/>
    </source>
</evidence>
<keyword evidence="1" id="KW-0175">Coiled coil</keyword>
<organism evidence="3 4">
    <name type="scientific">Chaetoceros tenuissimus</name>
    <dbReference type="NCBI Taxonomy" id="426638"/>
    <lineage>
        <taxon>Eukaryota</taxon>
        <taxon>Sar</taxon>
        <taxon>Stramenopiles</taxon>
        <taxon>Ochrophyta</taxon>
        <taxon>Bacillariophyta</taxon>
        <taxon>Coscinodiscophyceae</taxon>
        <taxon>Chaetocerotophycidae</taxon>
        <taxon>Chaetocerotales</taxon>
        <taxon>Chaetocerotaceae</taxon>
        <taxon>Chaetoceros</taxon>
    </lineage>
</organism>
<proteinExistence type="predicted"/>
<reference evidence="3 4" key="1">
    <citation type="journal article" date="2021" name="Sci. Rep.">
        <title>The genome of the diatom Chaetoceros tenuissimus carries an ancient integrated fragment of an extant virus.</title>
        <authorList>
            <person name="Hongo Y."/>
            <person name="Kimura K."/>
            <person name="Takaki Y."/>
            <person name="Yoshida Y."/>
            <person name="Baba S."/>
            <person name="Kobayashi G."/>
            <person name="Nagasaki K."/>
            <person name="Hano T."/>
            <person name="Tomaru Y."/>
        </authorList>
    </citation>
    <scope>NUCLEOTIDE SEQUENCE [LARGE SCALE GENOMIC DNA]</scope>
    <source>
        <strain evidence="3 4">NIES-3715</strain>
    </source>
</reference>
<gene>
    <name evidence="3" type="ORF">CTEN210_01257</name>
</gene>
<keyword evidence="4" id="KW-1185">Reference proteome</keyword>
<feature type="coiled-coil region" evidence="1">
    <location>
        <begin position="79"/>
        <end position="106"/>
    </location>
</feature>
<comment type="caution">
    <text evidence="3">The sequence shown here is derived from an EMBL/GenBank/DDBJ whole genome shotgun (WGS) entry which is preliminary data.</text>
</comment>
<dbReference type="Proteomes" id="UP001054902">
    <property type="component" value="Unassembled WGS sequence"/>
</dbReference>
<sequence length="310" mass="35669">MRRSVSSSVSLGYARSRVDNQNETWNVLPIELRSLCNCNASKLSDELVQLKEVSKRGLDNAKQETRDLKYQSECNGQRILSLQQEIEKVKKELEQSKQREVSAKKKNNKLATKYKHMQDVEKEKQEKINALKLHMLSEEEEGNESQDLTSLPPTKVVKRRSSLSYASSALDAIRSRRHSLSQANLKLLDTELCMKSHEQHLNSIGTDRTTVSTSPFGSGTVRDDNHFPLRASSESFSRNNSYGSNITDYTNEQYQPEKQVDEDIKRKNEEIEKLKMMILSRDRVIASMEESLAYNIKNMQQMIKAQEEVY</sequence>
<evidence type="ECO:0000313" key="4">
    <source>
        <dbReference type="Proteomes" id="UP001054902"/>
    </source>
</evidence>
<dbReference type="AlphaFoldDB" id="A0AAD3CF97"/>
<feature type="compositionally biased region" description="Polar residues" evidence="2">
    <location>
        <begin position="206"/>
        <end position="217"/>
    </location>
</feature>
<protein>
    <submittedName>
        <fullName evidence="3">Uncharacterized protein</fullName>
    </submittedName>
</protein>
<evidence type="ECO:0000256" key="2">
    <source>
        <dbReference type="SAM" id="MobiDB-lite"/>
    </source>
</evidence>
<name>A0AAD3CF97_9STRA</name>
<dbReference type="EMBL" id="BLLK01000020">
    <property type="protein sequence ID" value="GFH44783.1"/>
    <property type="molecule type" value="Genomic_DNA"/>
</dbReference>